<accession>A9KVX0</accession>
<evidence type="ECO:0000313" key="1">
    <source>
        <dbReference type="EMBL" id="ABX51544.1"/>
    </source>
</evidence>
<dbReference type="KEGG" id="sbn:Sbal195_4386"/>
<dbReference type="Proteomes" id="UP000000770">
    <property type="component" value="Chromosome"/>
</dbReference>
<protein>
    <submittedName>
        <fullName evidence="1">Uncharacterized protein</fullName>
    </submittedName>
</protein>
<organism evidence="1 2">
    <name type="scientific">Shewanella baltica (strain OS195)</name>
    <dbReference type="NCBI Taxonomy" id="399599"/>
    <lineage>
        <taxon>Bacteria</taxon>
        <taxon>Pseudomonadati</taxon>
        <taxon>Pseudomonadota</taxon>
        <taxon>Gammaproteobacteria</taxon>
        <taxon>Alteromonadales</taxon>
        <taxon>Shewanellaceae</taxon>
        <taxon>Shewanella</taxon>
    </lineage>
</organism>
<gene>
    <name evidence="1" type="ordered locus">Sbal195_4386</name>
</gene>
<sequence>MNMLQICSYSKLAIGQGPQLNGVSLTATCCNNLYIETKTQRCCFYSGHSQHQVAKNDLSRLTIPKESKQGIGFRLPARKKHHLAD</sequence>
<name>A9KVX0_SHEB9</name>
<proteinExistence type="predicted"/>
<dbReference type="EMBL" id="CP000891">
    <property type="protein sequence ID" value="ABX51544.1"/>
    <property type="molecule type" value="Genomic_DNA"/>
</dbReference>
<dbReference type="AlphaFoldDB" id="A9KVX0"/>
<evidence type="ECO:0000313" key="2">
    <source>
        <dbReference type="Proteomes" id="UP000000770"/>
    </source>
</evidence>
<dbReference type="HOGENOM" id="CLU_2510845_0_0_6"/>
<reference evidence="1 2" key="1">
    <citation type="submission" date="2007-11" db="EMBL/GenBank/DDBJ databases">
        <title>Complete sequence of chromosome of Shewanella baltica OS195.</title>
        <authorList>
            <consortium name="US DOE Joint Genome Institute"/>
            <person name="Copeland A."/>
            <person name="Lucas S."/>
            <person name="Lapidus A."/>
            <person name="Barry K."/>
            <person name="Glavina del Rio T."/>
            <person name="Dalin E."/>
            <person name="Tice H."/>
            <person name="Pitluck S."/>
            <person name="Chain P."/>
            <person name="Malfatti S."/>
            <person name="Shin M."/>
            <person name="Vergez L."/>
            <person name="Schmutz J."/>
            <person name="Larimer F."/>
            <person name="Land M."/>
            <person name="Hauser L."/>
            <person name="Kyrpides N."/>
            <person name="Kim E."/>
            <person name="Brettar I."/>
            <person name="Rodrigues J."/>
            <person name="Konstantinidis K."/>
            <person name="Klappenbach J."/>
            <person name="Hofle M."/>
            <person name="Tiedje J."/>
            <person name="Richardson P."/>
        </authorList>
    </citation>
    <scope>NUCLEOTIDE SEQUENCE [LARGE SCALE GENOMIC DNA]</scope>
    <source>
        <strain evidence="1 2">OS195</strain>
    </source>
</reference>